<organism evidence="4 5">
    <name type="scientific">Adineta steineri</name>
    <dbReference type="NCBI Taxonomy" id="433720"/>
    <lineage>
        <taxon>Eukaryota</taxon>
        <taxon>Metazoa</taxon>
        <taxon>Spiralia</taxon>
        <taxon>Gnathifera</taxon>
        <taxon>Rotifera</taxon>
        <taxon>Eurotatoria</taxon>
        <taxon>Bdelloidea</taxon>
        <taxon>Adinetida</taxon>
        <taxon>Adinetidae</taxon>
        <taxon>Adineta</taxon>
    </lineage>
</organism>
<dbReference type="GO" id="GO:0000209">
    <property type="term" value="P:protein polyubiquitination"/>
    <property type="evidence" value="ECO:0007669"/>
    <property type="project" value="TreeGrafter"/>
</dbReference>
<dbReference type="PROSITE" id="PS51125">
    <property type="entry name" value="NHL"/>
    <property type="match status" value="1"/>
</dbReference>
<dbReference type="PANTHER" id="PTHR24104:SF25">
    <property type="entry name" value="PROTEIN LIN-41"/>
    <property type="match status" value="1"/>
</dbReference>
<evidence type="ECO:0000313" key="4">
    <source>
        <dbReference type="EMBL" id="CAF3667168.1"/>
    </source>
</evidence>
<dbReference type="Gene3D" id="2.120.10.30">
    <property type="entry name" value="TolB, C-terminal domain"/>
    <property type="match status" value="2"/>
</dbReference>
<dbReference type="GO" id="GO:0061630">
    <property type="term" value="F:ubiquitin protein ligase activity"/>
    <property type="evidence" value="ECO:0007669"/>
    <property type="project" value="TreeGrafter"/>
</dbReference>
<dbReference type="InterPro" id="IPR011042">
    <property type="entry name" value="6-blade_b-propeller_TolB-like"/>
</dbReference>
<dbReference type="Proteomes" id="UP000663881">
    <property type="component" value="Unassembled WGS sequence"/>
</dbReference>
<feature type="region of interest" description="Disordered" evidence="3">
    <location>
        <begin position="217"/>
        <end position="238"/>
    </location>
</feature>
<comment type="caution">
    <text evidence="4">The sequence shown here is derived from an EMBL/GenBank/DDBJ whole genome shotgun (WGS) entry which is preliminary data.</text>
</comment>
<proteinExistence type="predicted"/>
<dbReference type="GO" id="GO:0043161">
    <property type="term" value="P:proteasome-mediated ubiquitin-dependent protein catabolic process"/>
    <property type="evidence" value="ECO:0007669"/>
    <property type="project" value="TreeGrafter"/>
</dbReference>
<name>A0A818S664_9BILA</name>
<feature type="compositionally biased region" description="Basic and acidic residues" evidence="3">
    <location>
        <begin position="323"/>
        <end position="341"/>
    </location>
</feature>
<evidence type="ECO:0000256" key="1">
    <source>
        <dbReference type="ARBA" id="ARBA00022737"/>
    </source>
</evidence>
<reference evidence="4" key="1">
    <citation type="submission" date="2021-02" db="EMBL/GenBank/DDBJ databases">
        <authorList>
            <person name="Nowell W R."/>
        </authorList>
    </citation>
    <scope>NUCLEOTIDE SEQUENCE</scope>
</reference>
<dbReference type="PANTHER" id="PTHR24104">
    <property type="entry name" value="E3 UBIQUITIN-PROTEIN LIGASE NHLRC1-RELATED"/>
    <property type="match status" value="1"/>
</dbReference>
<sequence length="739" mass="83154">MKSDKLSTSSFDRPKLLLFRFLAHQIFVFENDRIHPFAYAVNTFLQPALDDCRILLRSNPQDTFNILLSLTQTFIRFAPDSELIYDDIQQFARKLKDAIDECFTCLDQDTIQQSSQLLHSTHQSLLAIIQQQNNDNTSYTNMYKNMSAVLTNLQKINSLPIEIQNVSSSQNLDATIPVEIANKQETTKNMNGHSDSHEHNGQTNGYHNIAVANGLTTSQSQKSPTVSYQPTQNSMVPPTTTSITTKLMNQMKNIMSSEIPITTVPNVTSTSASQAMSTISYLSEYEITDTMEQIIKKPTATIASFPPRLLSTTDTQSKLTAVNKDENLNRPDAETPSHENDIQFGTTFKSQAIPTLSANRDDEDNDEKARQYYLDPYFCDPYIANSNWQPTKDYLSIVVEQSHLNHTTAIVNSHITDEYIQEFGDKQNRPALRGDLYMNYGTPQSGPQATCLPIGVGLSYDELTLLSCDVHRNSQNVRLFDIQTGRLKHTITGNQQMKFHRPSAVMSNARNNILIVERDYIYITEPDGRLVQTIGHRSIKQLYGIALFRDRYLLTIDSKATDNQTAENSRLLLFDPSSGQLVFEKPIVINRESEDILKEQNINHIQGKILPETTSKPRFLAVHNDNIYIADLGRSLIYGTSIRNQFEYSCTTVFGGQGRASGEMNDPSGLVIDSGGNIISADSKNDRLQIFSSNGEYKTTLKLNERIKRPSGICTNRAGTQFYVSCYLAGCVRAFNISY</sequence>
<evidence type="ECO:0000256" key="2">
    <source>
        <dbReference type="PROSITE-ProRule" id="PRU00504"/>
    </source>
</evidence>
<dbReference type="AlphaFoldDB" id="A0A818S664"/>
<accession>A0A818S664</accession>
<evidence type="ECO:0000256" key="3">
    <source>
        <dbReference type="SAM" id="MobiDB-lite"/>
    </source>
</evidence>
<feature type="region of interest" description="Disordered" evidence="3">
    <location>
        <begin position="314"/>
        <end position="341"/>
    </location>
</feature>
<dbReference type="GO" id="GO:0008270">
    <property type="term" value="F:zinc ion binding"/>
    <property type="evidence" value="ECO:0007669"/>
    <property type="project" value="UniProtKB-KW"/>
</dbReference>
<protein>
    <submittedName>
        <fullName evidence="4">Uncharacterized protein</fullName>
    </submittedName>
</protein>
<dbReference type="EMBL" id="CAJOAY010000446">
    <property type="protein sequence ID" value="CAF3667168.1"/>
    <property type="molecule type" value="Genomic_DNA"/>
</dbReference>
<feature type="repeat" description="NHL" evidence="2">
    <location>
        <begin position="651"/>
        <end position="694"/>
    </location>
</feature>
<keyword evidence="1" id="KW-0677">Repeat</keyword>
<dbReference type="SUPFAM" id="SSF101898">
    <property type="entry name" value="NHL repeat"/>
    <property type="match status" value="1"/>
</dbReference>
<dbReference type="InterPro" id="IPR050952">
    <property type="entry name" value="TRIM-NHL_E3_ligases"/>
</dbReference>
<dbReference type="InterPro" id="IPR001258">
    <property type="entry name" value="NHL_repeat"/>
</dbReference>
<gene>
    <name evidence="4" type="ORF">OKA104_LOCUS10170</name>
</gene>
<evidence type="ECO:0000313" key="5">
    <source>
        <dbReference type="Proteomes" id="UP000663881"/>
    </source>
</evidence>